<evidence type="ECO:0000256" key="2">
    <source>
        <dbReference type="ARBA" id="ARBA00022485"/>
    </source>
</evidence>
<dbReference type="GO" id="GO:0046872">
    <property type="term" value="F:metal ion binding"/>
    <property type="evidence" value="ECO:0007669"/>
    <property type="project" value="UniProtKB-KW"/>
</dbReference>
<keyword evidence="6" id="KW-0411">Iron-sulfur</keyword>
<keyword evidence="2" id="KW-0004">4Fe-4S</keyword>
<dbReference type="SFLD" id="SFLDS00029">
    <property type="entry name" value="Radical_SAM"/>
    <property type="match status" value="1"/>
</dbReference>
<dbReference type="GO" id="GO:0051539">
    <property type="term" value="F:4 iron, 4 sulfur cluster binding"/>
    <property type="evidence" value="ECO:0007669"/>
    <property type="project" value="UniProtKB-KW"/>
</dbReference>
<name>A0A399EKC4_9DEIN</name>
<dbReference type="SFLD" id="SFLDG01067">
    <property type="entry name" value="SPASM/twitch_domain_containing"/>
    <property type="match status" value="1"/>
</dbReference>
<sequence>METVVAERVQQGSDRFRPLVYWYLSNRCNLTCKHCWVSSSPHADTSADLTTEEILATVAQLKEIDASLVILTGGEPLLRKDAFTIIGHILEHGLALSVETNAMLIRDEHVRLFRDALDRGVFVWISVSLDGGTREAHEWIRGRGSFDPTVKALYRLRAANIPFGVQCVVNRQNFRSIPDLFRLANNLDFHPQDNILAFPIVNPVGRGSESKDDLALTPVEYEQVFQLILGGMRDYKGGVLIKVPPAAIPSRYLQYLMRDNRVKFLVSCSFPLLGILPDGTLSVCALTGADGGLVLGHLRQDSIAEVVKNSIEPLRKDYENATLTGVCADCVFRHSCKGSCRAYAYSEFGSFIGPHPLCAALEKAGMFPDVYRNSYHQRLRSRAGAA</sequence>
<keyword evidence="3" id="KW-0949">S-adenosyl-L-methionine</keyword>
<dbReference type="AlphaFoldDB" id="A0A399EKC4"/>
<evidence type="ECO:0000256" key="3">
    <source>
        <dbReference type="ARBA" id="ARBA00022691"/>
    </source>
</evidence>
<dbReference type="PROSITE" id="PS51918">
    <property type="entry name" value="RADICAL_SAM"/>
    <property type="match status" value="1"/>
</dbReference>
<accession>A0A399EKC4</accession>
<evidence type="ECO:0000313" key="8">
    <source>
        <dbReference type="EMBL" id="RIH84096.1"/>
    </source>
</evidence>
<evidence type="ECO:0000256" key="1">
    <source>
        <dbReference type="ARBA" id="ARBA00001966"/>
    </source>
</evidence>
<keyword evidence="5" id="KW-0408">Iron</keyword>
<evidence type="ECO:0000256" key="5">
    <source>
        <dbReference type="ARBA" id="ARBA00023004"/>
    </source>
</evidence>
<evidence type="ECO:0000256" key="6">
    <source>
        <dbReference type="ARBA" id="ARBA00023014"/>
    </source>
</evidence>
<evidence type="ECO:0000256" key="4">
    <source>
        <dbReference type="ARBA" id="ARBA00022723"/>
    </source>
</evidence>
<dbReference type="NCBIfam" id="TIGR04085">
    <property type="entry name" value="rSAM_more_4Fe4S"/>
    <property type="match status" value="1"/>
</dbReference>
<dbReference type="RefSeq" id="WP_182482827.1">
    <property type="nucleotide sequence ID" value="NZ_QWLA01000063.1"/>
</dbReference>
<dbReference type="InterPro" id="IPR017200">
    <property type="entry name" value="PqqE-like"/>
</dbReference>
<keyword evidence="4" id="KW-0479">Metal-binding</keyword>
<dbReference type="GO" id="GO:0016740">
    <property type="term" value="F:transferase activity"/>
    <property type="evidence" value="ECO:0007669"/>
    <property type="project" value="UniProtKB-KW"/>
</dbReference>
<dbReference type="Proteomes" id="UP000265341">
    <property type="component" value="Unassembled WGS sequence"/>
</dbReference>
<reference evidence="8 9" key="1">
    <citation type="submission" date="2018-08" db="EMBL/GenBank/DDBJ databases">
        <title>Meiothermus roseus NBRC 110900 genome sequencing project.</title>
        <authorList>
            <person name="Da Costa M.S."/>
            <person name="Albuquerque L."/>
            <person name="Raposo P."/>
            <person name="Froufe H.J.C."/>
            <person name="Barroso C.S."/>
            <person name="Egas C."/>
        </authorList>
    </citation>
    <scope>NUCLEOTIDE SEQUENCE [LARGE SCALE GENOMIC DNA]</scope>
    <source>
        <strain evidence="8 9">NBRC 110900</strain>
    </source>
</reference>
<dbReference type="EMBL" id="QWLA01000063">
    <property type="protein sequence ID" value="RIH84096.1"/>
    <property type="molecule type" value="Genomic_DNA"/>
</dbReference>
<feature type="domain" description="Radical SAM core" evidence="7">
    <location>
        <begin position="14"/>
        <end position="234"/>
    </location>
</feature>
<organism evidence="8 9">
    <name type="scientific">Calidithermus roseus</name>
    <dbReference type="NCBI Taxonomy" id="1644118"/>
    <lineage>
        <taxon>Bacteria</taxon>
        <taxon>Thermotogati</taxon>
        <taxon>Deinococcota</taxon>
        <taxon>Deinococci</taxon>
        <taxon>Thermales</taxon>
        <taxon>Thermaceae</taxon>
        <taxon>Calidithermus</taxon>
    </lineage>
</organism>
<dbReference type="InterPro" id="IPR006638">
    <property type="entry name" value="Elp3/MiaA/NifB-like_rSAM"/>
</dbReference>
<dbReference type="Gene3D" id="3.20.20.70">
    <property type="entry name" value="Aldolase class I"/>
    <property type="match status" value="1"/>
</dbReference>
<dbReference type="InterPro" id="IPR058240">
    <property type="entry name" value="rSAM_sf"/>
</dbReference>
<dbReference type="InterPro" id="IPR013785">
    <property type="entry name" value="Aldolase_TIM"/>
</dbReference>
<dbReference type="Pfam" id="PF04055">
    <property type="entry name" value="Radical_SAM"/>
    <property type="match status" value="1"/>
</dbReference>
<keyword evidence="8" id="KW-0808">Transferase</keyword>
<comment type="cofactor">
    <cofactor evidence="1">
        <name>[4Fe-4S] cluster</name>
        <dbReference type="ChEBI" id="CHEBI:49883"/>
    </cofactor>
</comment>
<proteinExistence type="predicted"/>
<gene>
    <name evidence="8" type="primary">mftC_2</name>
    <name evidence="8" type="ORF">Mrose_02772</name>
</gene>
<dbReference type="EC" id="2.-.-.-" evidence="8"/>
<keyword evidence="9" id="KW-1185">Reference proteome</keyword>
<dbReference type="PANTHER" id="PTHR11228:SF7">
    <property type="entry name" value="PQQA PEPTIDE CYCLASE"/>
    <property type="match status" value="1"/>
</dbReference>
<comment type="caution">
    <text evidence="8">The sequence shown here is derived from an EMBL/GenBank/DDBJ whole genome shotgun (WGS) entry which is preliminary data.</text>
</comment>
<dbReference type="InterPro" id="IPR023885">
    <property type="entry name" value="4Fe4S-binding_SPASM_dom"/>
</dbReference>
<evidence type="ECO:0000313" key="9">
    <source>
        <dbReference type="Proteomes" id="UP000265341"/>
    </source>
</evidence>
<dbReference type="CDD" id="cd01335">
    <property type="entry name" value="Radical_SAM"/>
    <property type="match status" value="1"/>
</dbReference>
<dbReference type="Pfam" id="PF13186">
    <property type="entry name" value="SPASM"/>
    <property type="match status" value="1"/>
</dbReference>
<dbReference type="SMART" id="SM00729">
    <property type="entry name" value="Elp3"/>
    <property type="match status" value="1"/>
</dbReference>
<dbReference type="InterPro" id="IPR050377">
    <property type="entry name" value="Radical_SAM_PqqE_MftC-like"/>
</dbReference>
<dbReference type="PANTHER" id="PTHR11228">
    <property type="entry name" value="RADICAL SAM DOMAIN PROTEIN"/>
    <property type="match status" value="1"/>
</dbReference>
<protein>
    <submittedName>
        <fullName evidence="8">Putative mycofactocin radical SAM maturase MftC</fullName>
        <ecNumber evidence="8">2.-.-.-</ecNumber>
    </submittedName>
</protein>
<evidence type="ECO:0000259" key="7">
    <source>
        <dbReference type="PROSITE" id="PS51918"/>
    </source>
</evidence>
<dbReference type="SUPFAM" id="SSF102114">
    <property type="entry name" value="Radical SAM enzymes"/>
    <property type="match status" value="1"/>
</dbReference>
<dbReference type="SFLD" id="SFLDG01386">
    <property type="entry name" value="main_SPASM_domain-containing"/>
    <property type="match status" value="1"/>
</dbReference>
<dbReference type="InterPro" id="IPR007197">
    <property type="entry name" value="rSAM"/>
</dbReference>
<dbReference type="PIRSF" id="PIRSF037420">
    <property type="entry name" value="PQQ_syn_pqqE"/>
    <property type="match status" value="1"/>
</dbReference>